<dbReference type="InterPro" id="IPR050469">
    <property type="entry name" value="Diguanylate_Cyclase"/>
</dbReference>
<evidence type="ECO:0000259" key="4">
    <source>
        <dbReference type="PROSITE" id="PS50887"/>
    </source>
</evidence>
<dbReference type="NCBIfam" id="TIGR00254">
    <property type="entry name" value="GGDEF"/>
    <property type="match status" value="1"/>
</dbReference>
<dbReference type="PANTHER" id="PTHR45138:SF9">
    <property type="entry name" value="DIGUANYLATE CYCLASE DGCM-RELATED"/>
    <property type="match status" value="1"/>
</dbReference>
<keyword evidence="3" id="KW-0175">Coiled coil</keyword>
<dbReference type="SMART" id="SM00267">
    <property type="entry name" value="GGDEF"/>
    <property type="match status" value="1"/>
</dbReference>
<dbReference type="AlphaFoldDB" id="A0A3D9HNB2"/>
<comment type="catalytic activity">
    <reaction evidence="2">
        <text>2 GTP = 3',3'-c-di-GMP + 2 diphosphate</text>
        <dbReference type="Rhea" id="RHEA:24898"/>
        <dbReference type="ChEBI" id="CHEBI:33019"/>
        <dbReference type="ChEBI" id="CHEBI:37565"/>
        <dbReference type="ChEBI" id="CHEBI:58805"/>
        <dbReference type="EC" id="2.7.7.65"/>
    </reaction>
</comment>
<dbReference type="EMBL" id="QRDW01000004">
    <property type="protein sequence ID" value="RED50895.1"/>
    <property type="molecule type" value="Genomic_DNA"/>
</dbReference>
<gene>
    <name evidence="5" type="ORF">DFP90_104167</name>
</gene>
<dbReference type="InterPro" id="IPR000160">
    <property type="entry name" value="GGDEF_dom"/>
</dbReference>
<sequence>MEKQLETILISQETDEERNQLRAVTNRLLSSIDPETEPDVAYRKLLESAIRDAASAQEALEKLGRELTRLRRLSVTDEVTGILNRRGFRKALERSLERARRQDESGVLLMIDLDGFKQINDTFGHTAGDLVLASVATLLSRQTRQLDAVSRLGGDEFAVILSGTSKDLGSKKAKQLSDSLNALTVPWRGQSIKVAASVGVEYYGPDTDADVIMHQADVNMYSSKRSETAPMTVRLARMR</sequence>
<evidence type="ECO:0000313" key="6">
    <source>
        <dbReference type="Proteomes" id="UP000256845"/>
    </source>
</evidence>
<dbReference type="InterPro" id="IPR029787">
    <property type="entry name" value="Nucleotide_cyclase"/>
</dbReference>
<dbReference type="EC" id="2.7.7.65" evidence="1"/>
<evidence type="ECO:0000256" key="3">
    <source>
        <dbReference type="SAM" id="Coils"/>
    </source>
</evidence>
<evidence type="ECO:0000256" key="2">
    <source>
        <dbReference type="ARBA" id="ARBA00034247"/>
    </source>
</evidence>
<dbReference type="GO" id="GO:0052621">
    <property type="term" value="F:diguanylate cyclase activity"/>
    <property type="evidence" value="ECO:0007669"/>
    <property type="project" value="UniProtKB-EC"/>
</dbReference>
<feature type="domain" description="GGDEF" evidence="4">
    <location>
        <begin position="104"/>
        <end position="238"/>
    </location>
</feature>
<dbReference type="CDD" id="cd01949">
    <property type="entry name" value="GGDEF"/>
    <property type="match status" value="1"/>
</dbReference>
<dbReference type="Proteomes" id="UP000256845">
    <property type="component" value="Unassembled WGS sequence"/>
</dbReference>
<dbReference type="PROSITE" id="PS50887">
    <property type="entry name" value="GGDEF"/>
    <property type="match status" value="1"/>
</dbReference>
<dbReference type="Pfam" id="PF00990">
    <property type="entry name" value="GGDEF"/>
    <property type="match status" value="1"/>
</dbReference>
<dbReference type="Gene3D" id="3.30.70.270">
    <property type="match status" value="1"/>
</dbReference>
<protein>
    <recommendedName>
        <fullName evidence="1">diguanylate cyclase</fullName>
        <ecNumber evidence="1">2.7.7.65</ecNumber>
    </recommendedName>
</protein>
<dbReference type="InterPro" id="IPR043128">
    <property type="entry name" value="Rev_trsase/Diguanyl_cyclase"/>
</dbReference>
<reference evidence="5 6" key="1">
    <citation type="submission" date="2018-07" db="EMBL/GenBank/DDBJ databases">
        <title>Genomic Encyclopedia of Type Strains, Phase III (KMG-III): the genomes of soil and plant-associated and newly described type strains.</title>
        <authorList>
            <person name="Whitman W."/>
        </authorList>
    </citation>
    <scope>NUCLEOTIDE SEQUENCE [LARGE SCALE GENOMIC DNA]</scope>
    <source>
        <strain evidence="5 6">CECT 8488</strain>
    </source>
</reference>
<evidence type="ECO:0000256" key="1">
    <source>
        <dbReference type="ARBA" id="ARBA00012528"/>
    </source>
</evidence>
<dbReference type="SUPFAM" id="SSF55073">
    <property type="entry name" value="Nucleotide cyclase"/>
    <property type="match status" value="1"/>
</dbReference>
<accession>A0A3D9HNB2</accession>
<dbReference type="FunFam" id="3.30.70.270:FF:000001">
    <property type="entry name" value="Diguanylate cyclase domain protein"/>
    <property type="match status" value="1"/>
</dbReference>
<organism evidence="5 6">
    <name type="scientific">Aestuariispira insulae</name>
    <dbReference type="NCBI Taxonomy" id="1461337"/>
    <lineage>
        <taxon>Bacteria</taxon>
        <taxon>Pseudomonadati</taxon>
        <taxon>Pseudomonadota</taxon>
        <taxon>Alphaproteobacteria</taxon>
        <taxon>Rhodospirillales</taxon>
        <taxon>Kiloniellaceae</taxon>
        <taxon>Aestuariispira</taxon>
    </lineage>
</organism>
<proteinExistence type="predicted"/>
<comment type="caution">
    <text evidence="5">The sequence shown here is derived from an EMBL/GenBank/DDBJ whole genome shotgun (WGS) entry which is preliminary data.</text>
</comment>
<dbReference type="PANTHER" id="PTHR45138">
    <property type="entry name" value="REGULATORY COMPONENTS OF SENSORY TRANSDUCTION SYSTEM"/>
    <property type="match status" value="1"/>
</dbReference>
<dbReference type="RefSeq" id="WP_115936684.1">
    <property type="nucleotide sequence ID" value="NZ_QRDW01000004.1"/>
</dbReference>
<name>A0A3D9HNB2_9PROT</name>
<feature type="coiled-coil region" evidence="3">
    <location>
        <begin position="46"/>
        <end position="73"/>
    </location>
</feature>
<evidence type="ECO:0000313" key="5">
    <source>
        <dbReference type="EMBL" id="RED50895.1"/>
    </source>
</evidence>
<dbReference type="OrthoDB" id="9793210at2"/>
<keyword evidence="6" id="KW-1185">Reference proteome</keyword>